<dbReference type="OrthoDB" id="9796594at2"/>
<dbReference type="Pfam" id="PF03372">
    <property type="entry name" value="Exo_endo_phos"/>
    <property type="match status" value="1"/>
</dbReference>
<dbReference type="GO" id="GO:0016020">
    <property type="term" value="C:membrane"/>
    <property type="evidence" value="ECO:0007669"/>
    <property type="project" value="GOC"/>
</dbReference>
<keyword evidence="5" id="KW-1185">Reference proteome</keyword>
<evidence type="ECO:0000313" key="5">
    <source>
        <dbReference type="Proteomes" id="UP000316213"/>
    </source>
</evidence>
<dbReference type="Proteomes" id="UP000316213">
    <property type="component" value="Unassembled WGS sequence"/>
</dbReference>
<dbReference type="SUPFAM" id="SSF56219">
    <property type="entry name" value="DNase I-like"/>
    <property type="match status" value="1"/>
</dbReference>
<reference evidence="4 5" key="1">
    <citation type="submission" date="2019-02" db="EMBL/GenBank/DDBJ databases">
        <title>Deep-cultivation of Planctomycetes and their phenomic and genomic characterization uncovers novel biology.</title>
        <authorList>
            <person name="Wiegand S."/>
            <person name="Jogler M."/>
            <person name="Boedeker C."/>
            <person name="Pinto D."/>
            <person name="Vollmers J."/>
            <person name="Rivas-Marin E."/>
            <person name="Kohn T."/>
            <person name="Peeters S.H."/>
            <person name="Heuer A."/>
            <person name="Rast P."/>
            <person name="Oberbeckmann S."/>
            <person name="Bunk B."/>
            <person name="Jeske O."/>
            <person name="Meyerdierks A."/>
            <person name="Storesund J.E."/>
            <person name="Kallscheuer N."/>
            <person name="Luecker S."/>
            <person name="Lage O.M."/>
            <person name="Pohl T."/>
            <person name="Merkel B.J."/>
            <person name="Hornburger P."/>
            <person name="Mueller R.-W."/>
            <person name="Bruemmer F."/>
            <person name="Labrenz M."/>
            <person name="Spormann A.M."/>
            <person name="Op Den Camp H."/>
            <person name="Overmann J."/>
            <person name="Amann R."/>
            <person name="Jetten M.S.M."/>
            <person name="Mascher T."/>
            <person name="Medema M.H."/>
            <person name="Devos D.P."/>
            <person name="Kaster A.-K."/>
            <person name="Ovreas L."/>
            <person name="Rohde M."/>
            <person name="Galperin M.Y."/>
            <person name="Jogler C."/>
        </authorList>
    </citation>
    <scope>NUCLEOTIDE SEQUENCE [LARGE SCALE GENOMIC DNA]</scope>
    <source>
        <strain evidence="4 5">Pla100</strain>
    </source>
</reference>
<gene>
    <name evidence="4" type="ORF">Pla100_14480</name>
</gene>
<keyword evidence="2" id="KW-0812">Transmembrane</keyword>
<organism evidence="4 5">
    <name type="scientific">Neorhodopirellula pilleata</name>
    <dbReference type="NCBI Taxonomy" id="2714738"/>
    <lineage>
        <taxon>Bacteria</taxon>
        <taxon>Pseudomonadati</taxon>
        <taxon>Planctomycetota</taxon>
        <taxon>Planctomycetia</taxon>
        <taxon>Pirellulales</taxon>
        <taxon>Pirellulaceae</taxon>
        <taxon>Neorhodopirellula</taxon>
    </lineage>
</organism>
<evidence type="ECO:0000256" key="2">
    <source>
        <dbReference type="SAM" id="Phobius"/>
    </source>
</evidence>
<keyword evidence="2" id="KW-1133">Transmembrane helix</keyword>
<evidence type="ECO:0000256" key="1">
    <source>
        <dbReference type="SAM" id="MobiDB-lite"/>
    </source>
</evidence>
<evidence type="ECO:0000313" key="4">
    <source>
        <dbReference type="EMBL" id="TWU01713.1"/>
    </source>
</evidence>
<sequence>MFPFSVFTTALLAIIAIGSLSTLSNHPHWLIRAWDFPHVQLGVITLVAASIYFIAARFYETNASLNWIIGTLAVLILGWLAYGITPYTPLISPQTKIADSLNDDHRLCVVVSNVEMENTQHELWMKTITEADPDVAIVLEIDHRWMAAIEPFRKRYEHQISYPQDNWYGMLLLSKFPIIESEIRFRVSDDVPSIDALVELPSGENVRVLAVHPRPPEPIRDNDSAARDAELIMYGRDLEEENDPAIICGDLNDVAWSSTSRLFLRLSGMLDPRRGRGFFNSFNAKHWWMRFPLDHVFHSPHFTLRRIERLGWVGSDHFPMLLDLQCEPARKTEQEPLESRETDEEEAAELTSRV</sequence>
<feature type="domain" description="Endonuclease/exonuclease/phosphatase" evidence="3">
    <location>
        <begin position="113"/>
        <end position="317"/>
    </location>
</feature>
<dbReference type="InterPro" id="IPR005135">
    <property type="entry name" value="Endo/exonuclease/phosphatase"/>
</dbReference>
<dbReference type="InterPro" id="IPR036691">
    <property type="entry name" value="Endo/exonu/phosph_ase_sf"/>
</dbReference>
<protein>
    <recommendedName>
        <fullName evidence="3">Endonuclease/exonuclease/phosphatase domain-containing protein</fullName>
    </recommendedName>
</protein>
<dbReference type="InterPro" id="IPR051916">
    <property type="entry name" value="GPI-anchor_lipid_remodeler"/>
</dbReference>
<evidence type="ECO:0000259" key="3">
    <source>
        <dbReference type="Pfam" id="PF03372"/>
    </source>
</evidence>
<dbReference type="Gene3D" id="3.60.10.10">
    <property type="entry name" value="Endonuclease/exonuclease/phosphatase"/>
    <property type="match status" value="1"/>
</dbReference>
<dbReference type="GO" id="GO:0003824">
    <property type="term" value="F:catalytic activity"/>
    <property type="evidence" value="ECO:0007669"/>
    <property type="project" value="InterPro"/>
</dbReference>
<feature type="transmembrane region" description="Helical" evidence="2">
    <location>
        <begin position="38"/>
        <end position="58"/>
    </location>
</feature>
<dbReference type="AlphaFoldDB" id="A0A5C6ANY5"/>
<dbReference type="GO" id="GO:0006506">
    <property type="term" value="P:GPI anchor biosynthetic process"/>
    <property type="evidence" value="ECO:0007669"/>
    <property type="project" value="TreeGrafter"/>
</dbReference>
<name>A0A5C6ANY5_9BACT</name>
<feature type="region of interest" description="Disordered" evidence="1">
    <location>
        <begin position="329"/>
        <end position="354"/>
    </location>
</feature>
<keyword evidence="2" id="KW-0472">Membrane</keyword>
<comment type="caution">
    <text evidence="4">The sequence shown here is derived from an EMBL/GenBank/DDBJ whole genome shotgun (WGS) entry which is preliminary data.</text>
</comment>
<feature type="transmembrane region" description="Helical" evidence="2">
    <location>
        <begin position="65"/>
        <end position="84"/>
    </location>
</feature>
<proteinExistence type="predicted"/>
<feature type="compositionally biased region" description="Basic and acidic residues" evidence="1">
    <location>
        <begin position="329"/>
        <end position="340"/>
    </location>
</feature>
<dbReference type="PANTHER" id="PTHR14859">
    <property type="entry name" value="CALCOFLUOR WHITE HYPERSENSITIVE PROTEIN PRECURSOR"/>
    <property type="match status" value="1"/>
</dbReference>
<dbReference type="EMBL" id="SJPM01000002">
    <property type="protein sequence ID" value="TWU01713.1"/>
    <property type="molecule type" value="Genomic_DNA"/>
</dbReference>
<accession>A0A5C6ANY5</accession>
<dbReference type="PANTHER" id="PTHR14859:SF15">
    <property type="entry name" value="ENDONUCLEASE_EXONUCLEASE_PHOSPHATASE DOMAIN-CONTAINING PROTEIN"/>
    <property type="match status" value="1"/>
</dbReference>
<dbReference type="RefSeq" id="WP_146576954.1">
    <property type="nucleotide sequence ID" value="NZ_SJPM01000002.1"/>
</dbReference>